<sequence>MPGQKPDEGYNLRRIFEEMELELVKSLRRNLSRHESEEKKEGFRWEMWQRAKLRNLRRYQKENREIVGKIRPEVRRTVNRAIRESYQDGQNMFTRAWNRIKQLFKKKQPGVRFPEGPSEKGLDTPAAQETAFFGINDKKVRALQESVQNDLQRAESAVLRRMDDVYRRTVYSEQIKLAAGGKTLDQAIDEATKQFLKKGIDCIEYKNGHRVNIASYAEMALRTASHRATLLGEGKKRDELGIHTVVVSAHANTCPLCVPWQGKVLVDDVFSSGTKEEADQLGYPLLSEAIKTGLLHPNCRHTIATYFPGITPIPAIPDEKKAQETYEAEQKQRAIERRIKKWKRIAEGTVDAKNRTYAQQKIRDAQQEMRDHLTKHPELRRNYSREKTREIPSRVSDSKLRRSIIETELRKVGVKGEIHTTPKQIGVESLSFDDAHVNAQRQHGVSEAEAKEFIRSARGSVTVWKGQYERYYSDQGVAYVDLKNNLIRTAFKPEEFSENVEKILEVLKRYE</sequence>
<organism evidence="1">
    <name type="scientific">Siphoviridae sp. ctq1q8</name>
    <dbReference type="NCBI Taxonomy" id="2826467"/>
    <lineage>
        <taxon>Viruses</taxon>
        <taxon>Duplodnaviria</taxon>
        <taxon>Heunggongvirae</taxon>
        <taxon>Uroviricota</taxon>
        <taxon>Caudoviricetes</taxon>
    </lineage>
</organism>
<dbReference type="InterPro" id="IPR009319">
    <property type="entry name" value="Phage_A118_VSP1"/>
</dbReference>
<name>A0A8S5MGN6_9CAUD</name>
<reference evidence="1" key="1">
    <citation type="journal article" date="2021" name="Proc. Natl. Acad. Sci. U.S.A.">
        <title>A Catalog of Tens of Thousands of Viruses from Human Metagenomes Reveals Hidden Associations with Chronic Diseases.</title>
        <authorList>
            <person name="Tisza M.J."/>
            <person name="Buck C.B."/>
        </authorList>
    </citation>
    <scope>NUCLEOTIDE SEQUENCE</scope>
    <source>
        <strain evidence="1">Ctq1q8</strain>
    </source>
</reference>
<proteinExistence type="predicted"/>
<accession>A0A8S5MGN6</accession>
<dbReference type="GO" id="GO:0005198">
    <property type="term" value="F:structural molecule activity"/>
    <property type="evidence" value="ECO:0007669"/>
    <property type="project" value="InterPro"/>
</dbReference>
<evidence type="ECO:0000313" key="1">
    <source>
        <dbReference type="EMBL" id="DAD81075.1"/>
    </source>
</evidence>
<dbReference type="Pfam" id="PF06152">
    <property type="entry name" value="Phage_min_cap2"/>
    <property type="match status" value="1"/>
</dbReference>
<protein>
    <submittedName>
        <fullName evidence="1">Minor capsid protein</fullName>
    </submittedName>
</protein>
<dbReference type="EMBL" id="BK014895">
    <property type="protein sequence ID" value="DAD81075.1"/>
    <property type="molecule type" value="Genomic_DNA"/>
</dbReference>